<comment type="caution">
    <text evidence="2">The sequence shown here is derived from an EMBL/GenBank/DDBJ whole genome shotgun (WGS) entry which is preliminary data.</text>
</comment>
<evidence type="ECO:0000256" key="1">
    <source>
        <dbReference type="SAM" id="MobiDB-lite"/>
    </source>
</evidence>
<evidence type="ECO:0000313" key="4">
    <source>
        <dbReference type="Proteomes" id="UP000663864"/>
    </source>
</evidence>
<dbReference type="AlphaFoldDB" id="A0A815F484"/>
<dbReference type="Proteomes" id="UP000663864">
    <property type="component" value="Unassembled WGS sequence"/>
</dbReference>
<name>A0A815F484_9BILA</name>
<protein>
    <submittedName>
        <fullName evidence="2">Uncharacterized protein</fullName>
    </submittedName>
</protein>
<proteinExistence type="predicted"/>
<feature type="compositionally biased region" description="Low complexity" evidence="1">
    <location>
        <begin position="267"/>
        <end position="280"/>
    </location>
</feature>
<gene>
    <name evidence="3" type="ORF">JBS370_LOCUS18106</name>
    <name evidence="2" type="ORF">ZHD862_LOCUS29005</name>
</gene>
<dbReference type="EMBL" id="CAJNOT010002493">
    <property type="protein sequence ID" value="CAF1320882.1"/>
    <property type="molecule type" value="Genomic_DNA"/>
</dbReference>
<reference evidence="2" key="1">
    <citation type="submission" date="2021-02" db="EMBL/GenBank/DDBJ databases">
        <authorList>
            <person name="Nowell W R."/>
        </authorList>
    </citation>
    <scope>NUCLEOTIDE SEQUENCE</scope>
</reference>
<organism evidence="2 4">
    <name type="scientific">Rotaria sordida</name>
    <dbReference type="NCBI Taxonomy" id="392033"/>
    <lineage>
        <taxon>Eukaryota</taxon>
        <taxon>Metazoa</taxon>
        <taxon>Spiralia</taxon>
        <taxon>Gnathifera</taxon>
        <taxon>Rotifera</taxon>
        <taxon>Eurotatoria</taxon>
        <taxon>Bdelloidea</taxon>
        <taxon>Philodinida</taxon>
        <taxon>Philodinidae</taxon>
        <taxon>Rotaria</taxon>
    </lineage>
</organism>
<evidence type="ECO:0000313" key="3">
    <source>
        <dbReference type="EMBL" id="CAF3848551.1"/>
    </source>
</evidence>
<accession>A0A815F484</accession>
<feature type="region of interest" description="Disordered" evidence="1">
    <location>
        <begin position="258"/>
        <end position="280"/>
    </location>
</feature>
<sequence>MSTITYNNLNNKLQQQQQSAPPLQQGFHQCPTCHGGYLGGNQSNILVVVNRRPSTSNRGPRPLTLGACWSQQLRNEENLPSTMNNIPANALPQQQQFVITTSNNNTTRSTTNNRYAVFANEQEASDTEEEDINNNNQINEQPLLFKNNKKKNNNKTKGHSYLSHNRVLTYFKNNDNVPKDFHELLQDNRTCDGKDYNHWAKEIIQRTKKCDDNENIRFVEKKINHLSFQILQARAAISKLQIQFSDYWTQISLRKKTTKHPNTRAQTTNETTTSSSTSTTTMPHMAFEIDQFEKLVADYIKDCIQHLKKICETRILLAKAQMERYKALEDFEQVSTTSQMNIHVILKPKMKICSIKNKNFHIAQKSVQYNLPPKFITKTELSFKIDESMLKPTDIQTIYNDMRQITNELCRKSMELNCGVAAREFYTIKNEIDEIIENN</sequence>
<evidence type="ECO:0000313" key="2">
    <source>
        <dbReference type="EMBL" id="CAF1320882.1"/>
    </source>
</evidence>
<dbReference type="Proteomes" id="UP000663836">
    <property type="component" value="Unassembled WGS sequence"/>
</dbReference>
<dbReference type="EMBL" id="CAJOBD010002016">
    <property type="protein sequence ID" value="CAF3848551.1"/>
    <property type="molecule type" value="Genomic_DNA"/>
</dbReference>